<name>A0A3A6Q9V8_9EURY</name>
<evidence type="ECO:0000256" key="3">
    <source>
        <dbReference type="ARBA" id="ARBA00023125"/>
    </source>
</evidence>
<dbReference type="Gene3D" id="3.40.50.300">
    <property type="entry name" value="P-loop containing nucleotide triphosphate hydrolases"/>
    <property type="match status" value="1"/>
</dbReference>
<reference evidence="5 6" key="1">
    <citation type="submission" date="2018-06" db="EMBL/GenBank/DDBJ databases">
        <title>Halonotius sp. F13-13 a new haloarchaeeon isolated from a solar saltern from Isla Cristina, Huelva, Spain.</title>
        <authorList>
            <person name="Duran-Viseras A."/>
            <person name="Sanchez-Porro C."/>
            <person name="Ventosa A."/>
        </authorList>
    </citation>
    <scope>NUCLEOTIDE SEQUENCE [LARGE SCALE GENOMIC DNA]</scope>
    <source>
        <strain evidence="5 6">CECT 7525</strain>
    </source>
</reference>
<sequence>MRVEEFWGIGPKTAALLRESIGEADAIAAIESADIRTLAAAGVPRGRAVRILRRASGTDGIGVLGTGDTRDVYDELLSVASEYALTNHAADRIRVLTPLPTREAMADRLDRVLAAKAAWIDLNDNDRDRVIDAFDAYDDAGGTDSAAVEAALELDAVGLAGEPFDAVAGIDSDALQEAKGALGAVQETDDGVVVAEGADDKLDALRAERDAAADLNNAAFDIIETVRSDGVRDMDALQAGVIEYIASETGIEPPRVRSAGADDAVDAADFVSQTLRALVGDLESAVDEREETVAAELQDRIGAADADVTAAVTAIGDIALEISLGRFAAAFDLRRPELVDDGLAVRNARNLLLDGDVQPITYAVGNHGLTDTARPLSPPTGDRVAVLTGANSGGKTTLLETLSQVALLAAMGLPVPADEAEVGQFETIVFHRRHASFNAGVLESTLKSIVPPLTGDGRTLMLVDEFEAITEPGRAADLLNGLVSLTVDQSALGVYVTHLADDLNPLPETARIDGIFAEGLDPELDLQVDYQPRFGTVGKSTPEFIVSRLVANATDRAERAGFESLAAAVGEEAVQRTLSDVAWQ</sequence>
<dbReference type="SUPFAM" id="SSF52540">
    <property type="entry name" value="P-loop containing nucleoside triphosphate hydrolases"/>
    <property type="match status" value="1"/>
</dbReference>
<evidence type="ECO:0000256" key="1">
    <source>
        <dbReference type="ARBA" id="ARBA00022741"/>
    </source>
</evidence>
<dbReference type="GO" id="GO:0006298">
    <property type="term" value="P:mismatch repair"/>
    <property type="evidence" value="ECO:0007669"/>
    <property type="project" value="InterPro"/>
</dbReference>
<dbReference type="OrthoDB" id="25832at2157"/>
<dbReference type="PANTHER" id="PTHR11361:SF125">
    <property type="entry name" value="DNA-BINDING PROTEIN MUTS2"/>
    <property type="match status" value="1"/>
</dbReference>
<protein>
    <submittedName>
        <fullName evidence="5">DNA mismatch repair protein</fullName>
    </submittedName>
</protein>
<keyword evidence="2" id="KW-0067">ATP-binding</keyword>
<feature type="domain" description="DNA mismatch repair proteins mutS family" evidence="4">
    <location>
        <begin position="382"/>
        <end position="558"/>
    </location>
</feature>
<dbReference type="SMART" id="SM00534">
    <property type="entry name" value="MUTSac"/>
    <property type="match status" value="1"/>
</dbReference>
<evidence type="ECO:0000313" key="5">
    <source>
        <dbReference type="EMBL" id="RJX51204.1"/>
    </source>
</evidence>
<evidence type="ECO:0000313" key="6">
    <source>
        <dbReference type="Proteomes" id="UP000281564"/>
    </source>
</evidence>
<dbReference type="RefSeq" id="WP_120083491.1">
    <property type="nucleotide sequence ID" value="NZ_QMDW01000003.1"/>
</dbReference>
<comment type="caution">
    <text evidence="5">The sequence shown here is derived from an EMBL/GenBank/DDBJ whole genome shotgun (WGS) entry which is preliminary data.</text>
</comment>
<dbReference type="AlphaFoldDB" id="A0A3A6Q9V8"/>
<dbReference type="GO" id="GO:0005524">
    <property type="term" value="F:ATP binding"/>
    <property type="evidence" value="ECO:0007669"/>
    <property type="project" value="UniProtKB-KW"/>
</dbReference>
<dbReference type="GO" id="GO:0140664">
    <property type="term" value="F:ATP-dependent DNA damage sensor activity"/>
    <property type="evidence" value="ECO:0007669"/>
    <property type="project" value="InterPro"/>
</dbReference>
<proteinExistence type="predicted"/>
<gene>
    <name evidence="5" type="ORF">DP106_03740</name>
</gene>
<dbReference type="PANTHER" id="PTHR11361">
    <property type="entry name" value="DNA MISMATCH REPAIR PROTEIN MUTS FAMILY MEMBER"/>
    <property type="match status" value="1"/>
</dbReference>
<keyword evidence="6" id="KW-1185">Reference proteome</keyword>
<dbReference type="InterPro" id="IPR045076">
    <property type="entry name" value="MutS"/>
</dbReference>
<dbReference type="InterPro" id="IPR000432">
    <property type="entry name" value="DNA_mismatch_repair_MutS_C"/>
</dbReference>
<accession>A0A3A6Q9V8</accession>
<dbReference type="GO" id="GO:0030983">
    <property type="term" value="F:mismatched DNA binding"/>
    <property type="evidence" value="ECO:0007669"/>
    <property type="project" value="InterPro"/>
</dbReference>
<dbReference type="InterPro" id="IPR027417">
    <property type="entry name" value="P-loop_NTPase"/>
</dbReference>
<keyword evidence="3" id="KW-0238">DNA-binding</keyword>
<organism evidence="5 6">
    <name type="scientific">Halonotius pteroides</name>
    <dbReference type="NCBI Taxonomy" id="268735"/>
    <lineage>
        <taxon>Archaea</taxon>
        <taxon>Methanobacteriati</taxon>
        <taxon>Methanobacteriota</taxon>
        <taxon>Stenosarchaea group</taxon>
        <taxon>Halobacteria</taxon>
        <taxon>Halobacteriales</taxon>
        <taxon>Haloferacaceae</taxon>
        <taxon>Halonotius</taxon>
    </lineage>
</organism>
<evidence type="ECO:0000259" key="4">
    <source>
        <dbReference type="SMART" id="SM00534"/>
    </source>
</evidence>
<keyword evidence="1" id="KW-0547">Nucleotide-binding</keyword>
<evidence type="ECO:0000256" key="2">
    <source>
        <dbReference type="ARBA" id="ARBA00022840"/>
    </source>
</evidence>
<dbReference type="EMBL" id="QMDW01000003">
    <property type="protein sequence ID" value="RJX51204.1"/>
    <property type="molecule type" value="Genomic_DNA"/>
</dbReference>
<dbReference type="Proteomes" id="UP000281564">
    <property type="component" value="Unassembled WGS sequence"/>
</dbReference>